<evidence type="ECO:0000313" key="3">
    <source>
        <dbReference type="EMBL" id="RGN94923.1"/>
    </source>
</evidence>
<evidence type="ECO:0000313" key="1">
    <source>
        <dbReference type="EMBL" id="KAB4211779.1"/>
    </source>
</evidence>
<dbReference type="AlphaFoldDB" id="A0A139KA68"/>
<evidence type="ECO:0000313" key="5">
    <source>
        <dbReference type="Proteomes" id="UP000260759"/>
    </source>
</evidence>
<evidence type="ECO:0000313" key="7">
    <source>
        <dbReference type="Proteomes" id="UP000466952"/>
    </source>
</evidence>
<dbReference type="EMBL" id="QSVA01000005">
    <property type="protein sequence ID" value="RGN94923.1"/>
    <property type="molecule type" value="Genomic_DNA"/>
</dbReference>
<reference evidence="5 6" key="1">
    <citation type="submission" date="2018-08" db="EMBL/GenBank/DDBJ databases">
        <title>A genome reference for cultivated species of the human gut microbiota.</title>
        <authorList>
            <person name="Zou Y."/>
            <person name="Xue W."/>
            <person name="Luo G."/>
        </authorList>
    </citation>
    <scope>NUCLEOTIDE SEQUENCE [LARGE SCALE GENOMIC DNA]</scope>
    <source>
        <strain evidence="4 6">AM29-12AC</strain>
        <strain evidence="3 5">OM03-4</strain>
    </source>
</reference>
<dbReference type="GeneID" id="77847507"/>
<dbReference type="Proteomes" id="UP001196342">
    <property type="component" value="Unassembled WGS sequence"/>
</dbReference>
<dbReference type="Proteomes" id="UP000466952">
    <property type="component" value="Unassembled WGS sequence"/>
</dbReference>
<dbReference type="RefSeq" id="WP_004293518.1">
    <property type="nucleotide sequence ID" value="NZ_CACRTC010000044.1"/>
</dbReference>
<organism evidence="4 6">
    <name type="scientific">Bacteroides uniformis</name>
    <dbReference type="NCBI Taxonomy" id="820"/>
    <lineage>
        <taxon>Bacteria</taxon>
        <taxon>Pseudomonadati</taxon>
        <taxon>Bacteroidota</taxon>
        <taxon>Bacteroidia</taxon>
        <taxon>Bacteroidales</taxon>
        <taxon>Bacteroidaceae</taxon>
        <taxon>Bacteroides</taxon>
    </lineage>
</organism>
<evidence type="ECO:0000313" key="2">
    <source>
        <dbReference type="EMBL" id="MBT8725113.1"/>
    </source>
</evidence>
<dbReference type="EMBL" id="WCTR01000008">
    <property type="protein sequence ID" value="KAB4211779.1"/>
    <property type="molecule type" value="Genomic_DNA"/>
</dbReference>
<comment type="caution">
    <text evidence="4">The sequence shown here is derived from an EMBL/GenBank/DDBJ whole genome shotgun (WGS) entry which is preliminary data.</text>
</comment>
<reference evidence="2 8" key="3">
    <citation type="submission" date="2020-12" db="EMBL/GenBank/DDBJ databases">
        <title>Microorganisms.</title>
        <authorList>
            <person name="Matos J."/>
            <person name="Faleiro L."/>
            <person name="Duarte I."/>
        </authorList>
    </citation>
    <scope>NUCLEOTIDE SEQUENCE [LARGE SCALE GENOMIC DNA]</scope>
    <source>
        <strain evidence="2 8">PtFD3Pch2</strain>
    </source>
</reference>
<dbReference type="EMBL" id="JAFBJK010000002">
    <property type="protein sequence ID" value="MBT8725113.1"/>
    <property type="molecule type" value="Genomic_DNA"/>
</dbReference>
<gene>
    <name evidence="4" type="ORF">DW758_10535</name>
    <name evidence="3" type="ORF">DXB37_07055</name>
    <name evidence="1" type="ORF">GAP55_12425</name>
    <name evidence="2" type="ORF">JQN06_02840</name>
</gene>
<name>A0A139KA68_BACUN</name>
<evidence type="ECO:0000313" key="4">
    <source>
        <dbReference type="EMBL" id="RHE23247.1"/>
    </source>
</evidence>
<proteinExistence type="predicted"/>
<dbReference type="EMBL" id="QSJZ01000007">
    <property type="protein sequence ID" value="RHE23247.1"/>
    <property type="molecule type" value="Genomic_DNA"/>
</dbReference>
<accession>A0A139KA68</accession>
<protein>
    <submittedName>
        <fullName evidence="4">Uncharacterized protein</fullName>
    </submittedName>
</protein>
<dbReference type="Proteomes" id="UP000260759">
    <property type="component" value="Unassembled WGS sequence"/>
</dbReference>
<keyword evidence="8" id="KW-1185">Reference proteome</keyword>
<sequence>MLVPKVNVVLQADKDIGSITEADIWLNCMDGNGNFLSVAAEDHTGDGHYIATLPLDYSPVEPFIQVHLNEMVYDYLSIPNFKAGQECQISLILGTDGLRTPGIGAEIDDWEVVEGDVTFVK</sequence>
<reference evidence="1 7" key="2">
    <citation type="journal article" date="2019" name="Nat. Med.">
        <title>A library of human gut bacterial isolates paired with longitudinal multiomics data enables mechanistic microbiome research.</title>
        <authorList>
            <person name="Poyet M."/>
            <person name="Groussin M."/>
            <person name="Gibbons S.M."/>
            <person name="Avila-Pacheco J."/>
            <person name="Jiang X."/>
            <person name="Kearney S.M."/>
            <person name="Perrotta A.R."/>
            <person name="Berdy B."/>
            <person name="Zhao S."/>
            <person name="Lieberman T.D."/>
            <person name="Swanson P.K."/>
            <person name="Smith M."/>
            <person name="Roesemann S."/>
            <person name="Alexander J.E."/>
            <person name="Rich S.A."/>
            <person name="Livny J."/>
            <person name="Vlamakis H."/>
            <person name="Clish C."/>
            <person name="Bullock K."/>
            <person name="Deik A."/>
            <person name="Scott J."/>
            <person name="Pierce K.A."/>
            <person name="Xavier R.J."/>
            <person name="Alm E.J."/>
        </authorList>
    </citation>
    <scope>NUCLEOTIDE SEQUENCE [LARGE SCALE GENOMIC DNA]</scope>
    <source>
        <strain evidence="1 7">BIOML-A11</strain>
    </source>
</reference>
<dbReference type="Proteomes" id="UP000283601">
    <property type="component" value="Unassembled WGS sequence"/>
</dbReference>
<evidence type="ECO:0000313" key="6">
    <source>
        <dbReference type="Proteomes" id="UP000283601"/>
    </source>
</evidence>
<evidence type="ECO:0000313" key="8">
    <source>
        <dbReference type="Proteomes" id="UP001196342"/>
    </source>
</evidence>